<dbReference type="EMBL" id="KZ613483">
    <property type="protein sequence ID" value="PMD20931.1"/>
    <property type="molecule type" value="Genomic_DNA"/>
</dbReference>
<dbReference type="AlphaFoldDB" id="A0A2J6Q3V7"/>
<keyword evidence="2" id="KW-0812">Transmembrane</keyword>
<proteinExistence type="predicted"/>
<accession>A0A2J6Q3V7</accession>
<protein>
    <submittedName>
        <fullName evidence="3">DUF1776-domain-containing protein</fullName>
    </submittedName>
</protein>
<dbReference type="InterPro" id="IPR036291">
    <property type="entry name" value="NAD(P)-bd_dom_sf"/>
</dbReference>
<sequence>MVTISIMSADDQAFLDILSSVPNDIRRYSNDVADYVDRHLEHVANNLREALSSSKWIPESARPRRPPPPPRKATIPCPASTYSKIHDWVLQNKLLTTVIVIAAGGLTYHIIRRKSNRKKRRAKRAPNGARVEVVVVAGSPSEPITRSISLDLERRGFIVYIVCNTIEEEVLVQNESRPDIKPLMIDIVDPESARASIERFTAFLQAPHAVAQGIKQHHLVFRSLILIPTPNYPSLPIATLAPSDLSDLLNTRLLQPILTLQTFLPLLQILPLSHPLQHPSPPTPPPKPSVLILTPSIISSLSPAFHLPESAIVSALTSFTSVLSSELQPLGIPVTHIRLGTFDTSPFSPHNRQLTVSSQRAEMLKWEENARHAYGRNYATVTSKTGGGGVVGKGSSLRELNNAVFDAMVRGKGGVVRVGMGSRVYGFVGRWVPSGLVGWMMGVRGVGEKEEFGRVAGSSEAFGSTSTSPGSSGGSTGNVHGLGLGDSEYVSVYGLPEDQHPDGEH</sequence>
<feature type="compositionally biased region" description="Gly residues" evidence="1">
    <location>
        <begin position="471"/>
        <end position="483"/>
    </location>
</feature>
<evidence type="ECO:0000256" key="1">
    <source>
        <dbReference type="SAM" id="MobiDB-lite"/>
    </source>
</evidence>
<dbReference type="SUPFAM" id="SSF51735">
    <property type="entry name" value="NAD(P)-binding Rossmann-fold domains"/>
    <property type="match status" value="1"/>
</dbReference>
<dbReference type="PANTHER" id="PTHR43313:SF1">
    <property type="entry name" value="3BETA-HYDROXYSTEROID DEHYDROGENASE DHS-16"/>
    <property type="match status" value="1"/>
</dbReference>
<evidence type="ECO:0000313" key="3">
    <source>
        <dbReference type="EMBL" id="PMD20931.1"/>
    </source>
</evidence>
<gene>
    <name evidence="3" type="ORF">NA56DRAFT_626804</name>
</gene>
<dbReference type="Proteomes" id="UP000235672">
    <property type="component" value="Unassembled WGS sequence"/>
</dbReference>
<feature type="region of interest" description="Disordered" evidence="1">
    <location>
        <begin position="457"/>
        <end position="483"/>
    </location>
</feature>
<reference evidence="3 4" key="1">
    <citation type="submission" date="2016-05" db="EMBL/GenBank/DDBJ databases">
        <title>A degradative enzymes factory behind the ericoid mycorrhizal symbiosis.</title>
        <authorList>
            <consortium name="DOE Joint Genome Institute"/>
            <person name="Martino E."/>
            <person name="Morin E."/>
            <person name="Grelet G."/>
            <person name="Kuo A."/>
            <person name="Kohler A."/>
            <person name="Daghino S."/>
            <person name="Barry K."/>
            <person name="Choi C."/>
            <person name="Cichocki N."/>
            <person name="Clum A."/>
            <person name="Copeland A."/>
            <person name="Hainaut M."/>
            <person name="Haridas S."/>
            <person name="Labutti K."/>
            <person name="Lindquist E."/>
            <person name="Lipzen A."/>
            <person name="Khouja H.-R."/>
            <person name="Murat C."/>
            <person name="Ohm R."/>
            <person name="Olson A."/>
            <person name="Spatafora J."/>
            <person name="Veneault-Fourrey C."/>
            <person name="Henrissat B."/>
            <person name="Grigoriev I."/>
            <person name="Martin F."/>
            <person name="Perotto S."/>
        </authorList>
    </citation>
    <scope>NUCLEOTIDE SEQUENCE [LARGE SCALE GENOMIC DNA]</scope>
    <source>
        <strain evidence="3 4">UAMH 7357</strain>
    </source>
</reference>
<evidence type="ECO:0000256" key="2">
    <source>
        <dbReference type="SAM" id="Phobius"/>
    </source>
</evidence>
<evidence type="ECO:0000313" key="4">
    <source>
        <dbReference type="Proteomes" id="UP000235672"/>
    </source>
</evidence>
<name>A0A2J6Q3V7_9HELO</name>
<keyword evidence="2" id="KW-1133">Transmembrane helix</keyword>
<dbReference type="STRING" id="1745343.A0A2J6Q3V7"/>
<keyword evidence="2" id="KW-0472">Membrane</keyword>
<dbReference type="InterPro" id="IPR013952">
    <property type="entry name" value="DUF1776_fun"/>
</dbReference>
<dbReference type="Gene3D" id="3.40.50.720">
    <property type="entry name" value="NAD(P)-binding Rossmann-like Domain"/>
    <property type="match status" value="1"/>
</dbReference>
<organism evidence="3 4">
    <name type="scientific">Hyaloscypha hepaticicola</name>
    <dbReference type="NCBI Taxonomy" id="2082293"/>
    <lineage>
        <taxon>Eukaryota</taxon>
        <taxon>Fungi</taxon>
        <taxon>Dikarya</taxon>
        <taxon>Ascomycota</taxon>
        <taxon>Pezizomycotina</taxon>
        <taxon>Leotiomycetes</taxon>
        <taxon>Helotiales</taxon>
        <taxon>Hyaloscyphaceae</taxon>
        <taxon>Hyaloscypha</taxon>
    </lineage>
</organism>
<dbReference type="PANTHER" id="PTHR43313">
    <property type="entry name" value="SHORT-CHAIN DEHYDROGENASE/REDUCTASE FAMILY 9C"/>
    <property type="match status" value="1"/>
</dbReference>
<keyword evidence="4" id="KW-1185">Reference proteome</keyword>
<feature type="transmembrane region" description="Helical" evidence="2">
    <location>
        <begin position="94"/>
        <end position="111"/>
    </location>
</feature>
<dbReference type="OrthoDB" id="5308060at2759"/>
<dbReference type="Pfam" id="PF08643">
    <property type="entry name" value="DUF1776"/>
    <property type="match status" value="1"/>
</dbReference>